<protein>
    <submittedName>
        <fullName evidence="2">Tripartite tricarboxylate transporter substrate binding protein</fullName>
    </submittedName>
</protein>
<organism evidence="2 3">
    <name type="scientific">Belnapia arida</name>
    <dbReference type="NCBI Taxonomy" id="2804533"/>
    <lineage>
        <taxon>Bacteria</taxon>
        <taxon>Pseudomonadati</taxon>
        <taxon>Pseudomonadota</taxon>
        <taxon>Alphaproteobacteria</taxon>
        <taxon>Acetobacterales</taxon>
        <taxon>Roseomonadaceae</taxon>
        <taxon>Belnapia</taxon>
    </lineage>
</organism>
<sequence length="297" mass="31917">WPARTVSYIDPFPVGGATDLLSRLFCAKASELSGQRFAVENLPGNAGTLGQAAIAAAEPDGHTLGLGSVASLAVAPSAHPTLPYDPAHDFTFVSGLWRVPNVLICDRHLPVRSVPELVALLKREPGRYTYAADEPGTTPHLAIELFKRVAGVEVGPVPDRGGAKAILDLLRGRVQIMIHNLPTAIVGVREREVRALAVTGAERSPAMPEVPAMAEFYPEFDVTSWGSLVGPAGLPPRVVERLSRLTRQALDSPDLIETFHWHGATAWWTTPEDLANFRARQETLFAELVLASGVGVH</sequence>
<dbReference type="Gene3D" id="3.40.190.10">
    <property type="entry name" value="Periplasmic binding protein-like II"/>
    <property type="match status" value="1"/>
</dbReference>
<dbReference type="RefSeq" id="WP_202836121.1">
    <property type="nucleotide sequence ID" value="NZ_JAETWB010000148.1"/>
</dbReference>
<dbReference type="PIRSF" id="PIRSF017082">
    <property type="entry name" value="YflP"/>
    <property type="match status" value="1"/>
</dbReference>
<name>A0ABS1UFM7_9PROT</name>
<feature type="non-terminal residue" evidence="2">
    <location>
        <position position="1"/>
    </location>
</feature>
<evidence type="ECO:0000256" key="1">
    <source>
        <dbReference type="ARBA" id="ARBA00006987"/>
    </source>
</evidence>
<comment type="caution">
    <text evidence="2">The sequence shown here is derived from an EMBL/GenBank/DDBJ whole genome shotgun (WGS) entry which is preliminary data.</text>
</comment>
<dbReference type="Pfam" id="PF03401">
    <property type="entry name" value="TctC"/>
    <property type="match status" value="1"/>
</dbReference>
<dbReference type="InterPro" id="IPR042100">
    <property type="entry name" value="Bug_dom1"/>
</dbReference>
<dbReference type="PANTHER" id="PTHR42928">
    <property type="entry name" value="TRICARBOXYLATE-BINDING PROTEIN"/>
    <property type="match status" value="1"/>
</dbReference>
<dbReference type="EMBL" id="JAETWB010000148">
    <property type="protein sequence ID" value="MBL6082794.1"/>
    <property type="molecule type" value="Genomic_DNA"/>
</dbReference>
<evidence type="ECO:0000313" key="2">
    <source>
        <dbReference type="EMBL" id="MBL6082794.1"/>
    </source>
</evidence>
<dbReference type="Gene3D" id="3.40.190.150">
    <property type="entry name" value="Bordetella uptake gene, domain 1"/>
    <property type="match status" value="1"/>
</dbReference>
<proteinExistence type="inferred from homology"/>
<gene>
    <name evidence="2" type="ORF">JMJ56_33120</name>
</gene>
<evidence type="ECO:0000313" key="3">
    <source>
        <dbReference type="Proteomes" id="UP000660885"/>
    </source>
</evidence>
<dbReference type="PANTHER" id="PTHR42928:SF5">
    <property type="entry name" value="BLR1237 PROTEIN"/>
    <property type="match status" value="1"/>
</dbReference>
<comment type="similarity">
    <text evidence="1">Belongs to the UPF0065 (bug) family.</text>
</comment>
<dbReference type="InterPro" id="IPR005064">
    <property type="entry name" value="BUG"/>
</dbReference>
<dbReference type="SUPFAM" id="SSF53850">
    <property type="entry name" value="Periplasmic binding protein-like II"/>
    <property type="match status" value="1"/>
</dbReference>
<dbReference type="Proteomes" id="UP000660885">
    <property type="component" value="Unassembled WGS sequence"/>
</dbReference>
<keyword evidence="3" id="KW-1185">Reference proteome</keyword>
<reference evidence="2 3" key="1">
    <citation type="submission" date="2021-01" db="EMBL/GenBank/DDBJ databases">
        <title>Belnapia mucosa sp. nov. and Belnapia arida sp. nov., isolated from the Tabernas Desert (Almeria, Spain).</title>
        <authorList>
            <person name="Molina-Menor E."/>
            <person name="Vidal-Verdu A."/>
            <person name="Calonge A."/>
            <person name="Satari L."/>
            <person name="Pereto J."/>
            <person name="Porcar M."/>
        </authorList>
    </citation>
    <scope>NUCLEOTIDE SEQUENCE [LARGE SCALE GENOMIC DNA]</scope>
    <source>
        <strain evidence="2 3">T18</strain>
    </source>
</reference>
<accession>A0ABS1UFM7</accession>